<protein>
    <submittedName>
        <fullName evidence="2">Uncharacterized protein</fullName>
    </submittedName>
</protein>
<evidence type="ECO:0000313" key="3">
    <source>
        <dbReference type="Proteomes" id="UP000481153"/>
    </source>
</evidence>
<keyword evidence="3" id="KW-1185">Reference proteome</keyword>
<organism evidence="2 3">
    <name type="scientific">Aphanomyces euteiches</name>
    <dbReference type="NCBI Taxonomy" id="100861"/>
    <lineage>
        <taxon>Eukaryota</taxon>
        <taxon>Sar</taxon>
        <taxon>Stramenopiles</taxon>
        <taxon>Oomycota</taxon>
        <taxon>Saprolegniomycetes</taxon>
        <taxon>Saprolegniales</taxon>
        <taxon>Verrucalvaceae</taxon>
        <taxon>Aphanomyces</taxon>
    </lineage>
</organism>
<dbReference type="AlphaFoldDB" id="A0A6G0XD19"/>
<feature type="transmembrane region" description="Helical" evidence="1">
    <location>
        <begin position="36"/>
        <end position="57"/>
    </location>
</feature>
<name>A0A6G0XD19_9STRA</name>
<evidence type="ECO:0000313" key="2">
    <source>
        <dbReference type="EMBL" id="KAF0737957.1"/>
    </source>
</evidence>
<accession>A0A6G0XD19</accession>
<sequence length="89" mass="9388">MEGIVFASSSNDHNMALTSTVPPQGTDSSTSLVGRALFITLSSFALGVLLVALVLYAKILRQKPEHTMVEPEFIAVGDSETEVSSCSSV</sequence>
<keyword evidence="1" id="KW-0472">Membrane</keyword>
<dbReference type="EMBL" id="VJMJ01000079">
    <property type="protein sequence ID" value="KAF0737957.1"/>
    <property type="molecule type" value="Genomic_DNA"/>
</dbReference>
<keyword evidence="1" id="KW-0812">Transmembrane</keyword>
<dbReference type="Proteomes" id="UP000481153">
    <property type="component" value="Unassembled WGS sequence"/>
</dbReference>
<proteinExistence type="predicted"/>
<gene>
    <name evidence="2" type="ORF">Ae201684_005953</name>
</gene>
<reference evidence="2 3" key="1">
    <citation type="submission" date="2019-07" db="EMBL/GenBank/DDBJ databases">
        <title>Genomics analysis of Aphanomyces spp. identifies a new class of oomycete effector associated with host adaptation.</title>
        <authorList>
            <person name="Gaulin E."/>
        </authorList>
    </citation>
    <scope>NUCLEOTIDE SEQUENCE [LARGE SCALE GENOMIC DNA]</scope>
    <source>
        <strain evidence="2 3">ATCC 201684</strain>
    </source>
</reference>
<evidence type="ECO:0000256" key="1">
    <source>
        <dbReference type="SAM" id="Phobius"/>
    </source>
</evidence>
<comment type="caution">
    <text evidence="2">The sequence shown here is derived from an EMBL/GenBank/DDBJ whole genome shotgun (WGS) entry which is preliminary data.</text>
</comment>
<keyword evidence="1" id="KW-1133">Transmembrane helix</keyword>